<evidence type="ECO:0000313" key="4">
    <source>
        <dbReference type="Proteomes" id="UP000198415"/>
    </source>
</evidence>
<name>A0A239IZA3_9ACTN</name>
<dbReference type="InterPro" id="IPR016181">
    <property type="entry name" value="Acyl_CoA_acyltransferase"/>
</dbReference>
<dbReference type="Proteomes" id="UP000198415">
    <property type="component" value="Unassembled WGS sequence"/>
</dbReference>
<feature type="region of interest" description="Disordered" evidence="1">
    <location>
        <begin position="1"/>
        <end position="21"/>
    </location>
</feature>
<dbReference type="PANTHER" id="PTHR42791">
    <property type="entry name" value="GNAT FAMILY ACETYLTRANSFERASE"/>
    <property type="match status" value="1"/>
</dbReference>
<dbReference type="PANTHER" id="PTHR42791:SF1">
    <property type="entry name" value="N-ACETYLTRANSFERASE DOMAIN-CONTAINING PROTEIN"/>
    <property type="match status" value="1"/>
</dbReference>
<dbReference type="EMBL" id="FZNR01000031">
    <property type="protein sequence ID" value="SNS97744.1"/>
    <property type="molecule type" value="Genomic_DNA"/>
</dbReference>
<dbReference type="PROSITE" id="PS51186">
    <property type="entry name" value="GNAT"/>
    <property type="match status" value="1"/>
</dbReference>
<dbReference type="Pfam" id="PF13508">
    <property type="entry name" value="Acetyltransf_7"/>
    <property type="match status" value="1"/>
</dbReference>
<organism evidence="3 4">
    <name type="scientific">Actinoplanes regularis</name>
    <dbReference type="NCBI Taxonomy" id="52697"/>
    <lineage>
        <taxon>Bacteria</taxon>
        <taxon>Bacillati</taxon>
        <taxon>Actinomycetota</taxon>
        <taxon>Actinomycetes</taxon>
        <taxon>Micromonosporales</taxon>
        <taxon>Micromonosporaceae</taxon>
        <taxon>Actinoplanes</taxon>
    </lineage>
</organism>
<protein>
    <submittedName>
        <fullName evidence="3">Acetyltransferase (GNAT) domain-containing protein</fullName>
    </submittedName>
</protein>
<evidence type="ECO:0000256" key="1">
    <source>
        <dbReference type="SAM" id="MobiDB-lite"/>
    </source>
</evidence>
<sequence length="217" mass="24096">MTTADRTGTSDAMTHPPATVRRAEPGDALVIAELLAEAFLHGDLAPWLIPHPGTRARIYPPYFALLAEHALTHGEVETTRDNTAVAVWYQIDDGPLPELPGYRQRLAEITGEFLPRFAALDEAMHAHHPYGQPHHYLAFLAVHPDRQRQGLGTALLNHHHADLHAAGISAYLEATSTRNSRLYARHGYRPRPVYRIAGDGPSLFPMWRSPPGPTTHR</sequence>
<keyword evidence="4" id="KW-1185">Reference proteome</keyword>
<evidence type="ECO:0000313" key="3">
    <source>
        <dbReference type="EMBL" id="SNS97744.1"/>
    </source>
</evidence>
<dbReference type="InterPro" id="IPR052523">
    <property type="entry name" value="Trichothecene_AcTrans"/>
</dbReference>
<dbReference type="CDD" id="cd04301">
    <property type="entry name" value="NAT_SF"/>
    <property type="match status" value="1"/>
</dbReference>
<dbReference type="InterPro" id="IPR000182">
    <property type="entry name" value="GNAT_dom"/>
</dbReference>
<feature type="compositionally biased region" description="Polar residues" evidence="1">
    <location>
        <begin position="1"/>
        <end position="12"/>
    </location>
</feature>
<accession>A0A239IZA3</accession>
<proteinExistence type="predicted"/>
<evidence type="ECO:0000259" key="2">
    <source>
        <dbReference type="PROSITE" id="PS51186"/>
    </source>
</evidence>
<keyword evidence="3" id="KW-0808">Transferase</keyword>
<feature type="domain" description="N-acetyltransferase" evidence="2">
    <location>
        <begin position="74"/>
        <end position="211"/>
    </location>
</feature>
<gene>
    <name evidence="3" type="ORF">SAMN06264365_13137</name>
</gene>
<dbReference type="AlphaFoldDB" id="A0A239IZA3"/>
<dbReference type="GO" id="GO:0016747">
    <property type="term" value="F:acyltransferase activity, transferring groups other than amino-acyl groups"/>
    <property type="evidence" value="ECO:0007669"/>
    <property type="project" value="InterPro"/>
</dbReference>
<reference evidence="3 4" key="1">
    <citation type="submission" date="2017-06" db="EMBL/GenBank/DDBJ databases">
        <authorList>
            <person name="Kim H.J."/>
            <person name="Triplett B.A."/>
        </authorList>
    </citation>
    <scope>NUCLEOTIDE SEQUENCE [LARGE SCALE GENOMIC DNA]</scope>
    <source>
        <strain evidence="3 4">DSM 43151</strain>
    </source>
</reference>
<dbReference type="RefSeq" id="WP_239138854.1">
    <property type="nucleotide sequence ID" value="NZ_BOMU01000113.1"/>
</dbReference>
<dbReference type="SUPFAM" id="SSF55729">
    <property type="entry name" value="Acyl-CoA N-acyltransferases (Nat)"/>
    <property type="match status" value="1"/>
</dbReference>
<dbReference type="Gene3D" id="3.40.630.30">
    <property type="match status" value="1"/>
</dbReference>